<sequence length="139" mass="15265">MPTPLQQQRSGFSFEKSDAGGLRLDDDDSNPFCKARDFSYQNAFLSGTGLRYRSGDRQNLGTEPLRNAASTDVVRFSDSAFTRASNRARRSCGAVLVSCRYYVFHGPLEMFEHMLRCLSGGPKDDPDVGGEAAAVPTED</sequence>
<dbReference type="Proteomes" id="UP000298030">
    <property type="component" value="Unassembled WGS sequence"/>
</dbReference>
<evidence type="ECO:0000313" key="2">
    <source>
        <dbReference type="EMBL" id="TEB24663.1"/>
    </source>
</evidence>
<reference evidence="2 3" key="1">
    <citation type="journal article" date="2019" name="Nat. Ecol. Evol.">
        <title>Megaphylogeny resolves global patterns of mushroom evolution.</title>
        <authorList>
            <person name="Varga T."/>
            <person name="Krizsan K."/>
            <person name="Foldi C."/>
            <person name="Dima B."/>
            <person name="Sanchez-Garcia M."/>
            <person name="Sanchez-Ramirez S."/>
            <person name="Szollosi G.J."/>
            <person name="Szarkandi J.G."/>
            <person name="Papp V."/>
            <person name="Albert L."/>
            <person name="Andreopoulos W."/>
            <person name="Angelini C."/>
            <person name="Antonin V."/>
            <person name="Barry K.W."/>
            <person name="Bougher N.L."/>
            <person name="Buchanan P."/>
            <person name="Buyck B."/>
            <person name="Bense V."/>
            <person name="Catcheside P."/>
            <person name="Chovatia M."/>
            <person name="Cooper J."/>
            <person name="Damon W."/>
            <person name="Desjardin D."/>
            <person name="Finy P."/>
            <person name="Geml J."/>
            <person name="Haridas S."/>
            <person name="Hughes K."/>
            <person name="Justo A."/>
            <person name="Karasinski D."/>
            <person name="Kautmanova I."/>
            <person name="Kiss B."/>
            <person name="Kocsube S."/>
            <person name="Kotiranta H."/>
            <person name="LaButti K.M."/>
            <person name="Lechner B.E."/>
            <person name="Liimatainen K."/>
            <person name="Lipzen A."/>
            <person name="Lukacs Z."/>
            <person name="Mihaltcheva S."/>
            <person name="Morgado L.N."/>
            <person name="Niskanen T."/>
            <person name="Noordeloos M.E."/>
            <person name="Ohm R.A."/>
            <person name="Ortiz-Santana B."/>
            <person name="Ovrebo C."/>
            <person name="Racz N."/>
            <person name="Riley R."/>
            <person name="Savchenko A."/>
            <person name="Shiryaev A."/>
            <person name="Soop K."/>
            <person name="Spirin V."/>
            <person name="Szebenyi C."/>
            <person name="Tomsovsky M."/>
            <person name="Tulloss R.E."/>
            <person name="Uehling J."/>
            <person name="Grigoriev I.V."/>
            <person name="Vagvolgyi C."/>
            <person name="Papp T."/>
            <person name="Martin F.M."/>
            <person name="Miettinen O."/>
            <person name="Hibbett D.S."/>
            <person name="Nagy L.G."/>
        </authorList>
    </citation>
    <scope>NUCLEOTIDE SEQUENCE [LARGE SCALE GENOMIC DNA]</scope>
    <source>
        <strain evidence="2 3">FP101781</strain>
    </source>
</reference>
<dbReference type="EMBL" id="QPFP01000064">
    <property type="protein sequence ID" value="TEB24663.1"/>
    <property type="molecule type" value="Genomic_DNA"/>
</dbReference>
<proteinExistence type="predicted"/>
<gene>
    <name evidence="2" type="ORF">FA13DRAFT_1292733</name>
</gene>
<feature type="region of interest" description="Disordered" evidence="1">
    <location>
        <begin position="1"/>
        <end position="25"/>
    </location>
</feature>
<accession>A0A4Y7SS17</accession>
<protein>
    <submittedName>
        <fullName evidence="2">Uncharacterized protein</fullName>
    </submittedName>
</protein>
<comment type="caution">
    <text evidence="2">The sequence shown here is derived from an EMBL/GenBank/DDBJ whole genome shotgun (WGS) entry which is preliminary data.</text>
</comment>
<organism evidence="2 3">
    <name type="scientific">Coprinellus micaceus</name>
    <name type="common">Glistening ink-cap mushroom</name>
    <name type="synonym">Coprinus micaceus</name>
    <dbReference type="NCBI Taxonomy" id="71717"/>
    <lineage>
        <taxon>Eukaryota</taxon>
        <taxon>Fungi</taxon>
        <taxon>Dikarya</taxon>
        <taxon>Basidiomycota</taxon>
        <taxon>Agaricomycotina</taxon>
        <taxon>Agaricomycetes</taxon>
        <taxon>Agaricomycetidae</taxon>
        <taxon>Agaricales</taxon>
        <taxon>Agaricineae</taxon>
        <taxon>Psathyrellaceae</taxon>
        <taxon>Coprinellus</taxon>
    </lineage>
</organism>
<keyword evidence="3" id="KW-1185">Reference proteome</keyword>
<evidence type="ECO:0000313" key="3">
    <source>
        <dbReference type="Proteomes" id="UP000298030"/>
    </source>
</evidence>
<evidence type="ECO:0000256" key="1">
    <source>
        <dbReference type="SAM" id="MobiDB-lite"/>
    </source>
</evidence>
<dbReference type="AlphaFoldDB" id="A0A4Y7SS17"/>
<name>A0A4Y7SS17_COPMI</name>
<feature type="compositionally biased region" description="Polar residues" evidence="1">
    <location>
        <begin position="1"/>
        <end position="11"/>
    </location>
</feature>